<accession>L1LAY0</accession>
<dbReference type="EMBL" id="ACOU01000007">
    <property type="protein sequence ID" value="EKX72424.1"/>
    <property type="molecule type" value="Genomic_DNA"/>
</dbReference>
<evidence type="ECO:0000313" key="2">
    <source>
        <dbReference type="Proteomes" id="UP000031512"/>
    </source>
</evidence>
<dbReference type="OrthoDB" id="361779at2759"/>
<dbReference type="KEGG" id="beq:BEWA_048910"/>
<name>L1LAY0_THEEQ</name>
<dbReference type="Proteomes" id="UP000031512">
    <property type="component" value="Unassembled WGS sequence"/>
</dbReference>
<dbReference type="VEuPathDB" id="PiroplasmaDB:BEWA_048910"/>
<evidence type="ECO:0000313" key="1">
    <source>
        <dbReference type="EMBL" id="EKX72424.1"/>
    </source>
</evidence>
<protein>
    <submittedName>
        <fullName evidence="1">Uncharacterized protein</fullName>
    </submittedName>
</protein>
<comment type="caution">
    <text evidence="1">The sequence shown here is derived from an EMBL/GenBank/DDBJ whole genome shotgun (WGS) entry which is preliminary data.</text>
</comment>
<keyword evidence="2" id="KW-1185">Reference proteome</keyword>
<sequence length="145" mass="16295">MMGESVKDVSLNIAHPSRLLCKSFNYSFDGNVIKLVVPHEGVVVTKLLESRSQIWTGKPGEMFQYTKASNNVDTQVPCNNIDAKVRGLRTYVSSKSDFTMDLSASKDTDECTVFEADLLGVSPPFYFANFFHIAKEVKYSYVFIM</sequence>
<dbReference type="AlphaFoldDB" id="L1LAY0"/>
<dbReference type="GeneID" id="15803997"/>
<dbReference type="RefSeq" id="XP_004831876.1">
    <property type="nucleotide sequence ID" value="XM_004831819.1"/>
</dbReference>
<gene>
    <name evidence="1" type="ORF">BEWA_048910</name>
</gene>
<organism evidence="1 2">
    <name type="scientific">Theileria equi strain WA</name>
    <dbReference type="NCBI Taxonomy" id="1537102"/>
    <lineage>
        <taxon>Eukaryota</taxon>
        <taxon>Sar</taxon>
        <taxon>Alveolata</taxon>
        <taxon>Apicomplexa</taxon>
        <taxon>Aconoidasida</taxon>
        <taxon>Piroplasmida</taxon>
        <taxon>Theileriidae</taxon>
        <taxon>Theileria</taxon>
    </lineage>
</organism>
<proteinExistence type="predicted"/>
<reference evidence="1 2" key="1">
    <citation type="journal article" date="2012" name="BMC Genomics">
        <title>Comparative genomic analysis and phylogenetic position of Theileria equi.</title>
        <authorList>
            <person name="Kappmeyer L.S."/>
            <person name="Thiagarajan M."/>
            <person name="Herndon D.R."/>
            <person name="Ramsay J.D."/>
            <person name="Caler E."/>
            <person name="Djikeng A."/>
            <person name="Gillespie J.J."/>
            <person name="Lau A.O."/>
            <person name="Roalson E.H."/>
            <person name="Silva J.C."/>
            <person name="Silva M.G."/>
            <person name="Suarez C.E."/>
            <person name="Ueti M.W."/>
            <person name="Nene V.M."/>
            <person name="Mealey R.H."/>
            <person name="Knowles D.P."/>
            <person name="Brayton K.A."/>
        </authorList>
    </citation>
    <scope>NUCLEOTIDE SEQUENCE [LARGE SCALE GENOMIC DNA]</scope>
    <source>
        <strain evidence="1 2">WA</strain>
    </source>
</reference>